<protein>
    <submittedName>
        <fullName evidence="1">Uncharacterized protein</fullName>
    </submittedName>
</protein>
<dbReference type="AlphaFoldDB" id="A0A0E9UYU8"/>
<sequence>MLGGGRLLTGDIKLSLKAFQQVLNVPVKYSLYVCLSVRVILVFNCP</sequence>
<evidence type="ECO:0000313" key="1">
    <source>
        <dbReference type="EMBL" id="JAH70977.1"/>
    </source>
</evidence>
<organism evidence="1">
    <name type="scientific">Anguilla anguilla</name>
    <name type="common">European freshwater eel</name>
    <name type="synonym">Muraena anguilla</name>
    <dbReference type="NCBI Taxonomy" id="7936"/>
    <lineage>
        <taxon>Eukaryota</taxon>
        <taxon>Metazoa</taxon>
        <taxon>Chordata</taxon>
        <taxon>Craniata</taxon>
        <taxon>Vertebrata</taxon>
        <taxon>Euteleostomi</taxon>
        <taxon>Actinopterygii</taxon>
        <taxon>Neopterygii</taxon>
        <taxon>Teleostei</taxon>
        <taxon>Anguilliformes</taxon>
        <taxon>Anguillidae</taxon>
        <taxon>Anguilla</taxon>
    </lineage>
</organism>
<reference evidence="1" key="1">
    <citation type="submission" date="2014-11" db="EMBL/GenBank/DDBJ databases">
        <authorList>
            <person name="Amaro Gonzalez C."/>
        </authorList>
    </citation>
    <scope>NUCLEOTIDE SEQUENCE</scope>
</reference>
<accession>A0A0E9UYU8</accession>
<reference evidence="1" key="2">
    <citation type="journal article" date="2015" name="Fish Shellfish Immunol.">
        <title>Early steps in the European eel (Anguilla anguilla)-Vibrio vulnificus interaction in the gills: Role of the RtxA13 toxin.</title>
        <authorList>
            <person name="Callol A."/>
            <person name="Pajuelo D."/>
            <person name="Ebbesson L."/>
            <person name="Teles M."/>
            <person name="MacKenzie S."/>
            <person name="Amaro C."/>
        </authorList>
    </citation>
    <scope>NUCLEOTIDE SEQUENCE</scope>
</reference>
<dbReference type="EMBL" id="GBXM01037600">
    <property type="protein sequence ID" value="JAH70977.1"/>
    <property type="molecule type" value="Transcribed_RNA"/>
</dbReference>
<name>A0A0E9UYU8_ANGAN</name>
<proteinExistence type="predicted"/>